<evidence type="ECO:0000256" key="1">
    <source>
        <dbReference type="ARBA" id="ARBA00004370"/>
    </source>
</evidence>
<name>K6YAA0_9ALTE</name>
<dbReference type="eggNOG" id="ENOG5032Y1Y">
    <property type="taxonomic scope" value="Bacteria"/>
</dbReference>
<organism evidence="6 7">
    <name type="scientific">Aliiglaciecola lipolytica E3</name>
    <dbReference type="NCBI Taxonomy" id="1127673"/>
    <lineage>
        <taxon>Bacteria</taxon>
        <taxon>Pseudomonadati</taxon>
        <taxon>Pseudomonadota</taxon>
        <taxon>Gammaproteobacteria</taxon>
        <taxon>Alteromonadales</taxon>
        <taxon>Alteromonadaceae</taxon>
        <taxon>Aliiglaciecola</taxon>
    </lineage>
</organism>
<dbReference type="Pfam" id="PF01124">
    <property type="entry name" value="MAPEG"/>
    <property type="match status" value="1"/>
</dbReference>
<dbReference type="EMBL" id="BAEN01000022">
    <property type="protein sequence ID" value="GAC13593.1"/>
    <property type="molecule type" value="Genomic_DNA"/>
</dbReference>
<dbReference type="Gene3D" id="1.20.120.550">
    <property type="entry name" value="Membrane associated eicosanoid/glutathione metabolism-like domain"/>
    <property type="match status" value="1"/>
</dbReference>
<proteinExistence type="predicted"/>
<evidence type="ECO:0000256" key="2">
    <source>
        <dbReference type="ARBA" id="ARBA00022692"/>
    </source>
</evidence>
<keyword evidence="7" id="KW-1185">Reference proteome</keyword>
<comment type="caution">
    <text evidence="6">The sequence shown here is derived from an EMBL/GenBank/DDBJ whole genome shotgun (WGS) entry which is preliminary data.</text>
</comment>
<feature type="transmembrane region" description="Helical" evidence="5">
    <location>
        <begin position="6"/>
        <end position="25"/>
    </location>
</feature>
<gene>
    <name evidence="6" type="ORF">GLIP_0951</name>
</gene>
<dbReference type="SUPFAM" id="SSF161084">
    <property type="entry name" value="MAPEG domain-like"/>
    <property type="match status" value="1"/>
</dbReference>
<evidence type="ECO:0008006" key="8">
    <source>
        <dbReference type="Google" id="ProtNLM"/>
    </source>
</evidence>
<dbReference type="InterPro" id="IPR001129">
    <property type="entry name" value="Membr-assoc_MAPEG"/>
</dbReference>
<dbReference type="STRING" id="1127673.GLIP_0951"/>
<dbReference type="AlphaFoldDB" id="K6YAA0"/>
<dbReference type="GO" id="GO:0016020">
    <property type="term" value="C:membrane"/>
    <property type="evidence" value="ECO:0007669"/>
    <property type="project" value="UniProtKB-SubCell"/>
</dbReference>
<feature type="transmembrane region" description="Helical" evidence="5">
    <location>
        <begin position="111"/>
        <end position="130"/>
    </location>
</feature>
<reference evidence="6 7" key="1">
    <citation type="journal article" date="2017" name="Antonie Van Leeuwenhoek">
        <title>Rhizobium rhizosphaerae sp. nov., a novel species isolated from rice rhizosphere.</title>
        <authorList>
            <person name="Zhao J.J."/>
            <person name="Zhang J."/>
            <person name="Zhang R.J."/>
            <person name="Zhang C.W."/>
            <person name="Yin H.Q."/>
            <person name="Zhang X.X."/>
        </authorList>
    </citation>
    <scope>NUCLEOTIDE SEQUENCE [LARGE SCALE GENOMIC DNA]</scope>
    <source>
        <strain evidence="6 7">E3</strain>
    </source>
</reference>
<feature type="transmembrane region" description="Helical" evidence="5">
    <location>
        <begin position="65"/>
        <end position="91"/>
    </location>
</feature>
<comment type="subcellular location">
    <subcellularLocation>
        <location evidence="1">Membrane</location>
    </subcellularLocation>
</comment>
<keyword evidence="2 5" id="KW-0812">Transmembrane</keyword>
<evidence type="ECO:0000256" key="3">
    <source>
        <dbReference type="ARBA" id="ARBA00022989"/>
    </source>
</evidence>
<sequence length="138" mass="15381">MNATIIALLGYITWTLLLLIALAAYRTVLVSQKQRLPNQFKADGSDSPDFGQRLTRAHLNCAESFVIIGGIMLLALATNASIITDSLAYFLLAARICQSVVHLISTSVFAVQIRFFFFLIQVGICGIWLFKLFTKFIY</sequence>
<protein>
    <recommendedName>
        <fullName evidence="8">MAPEG family protein</fullName>
    </recommendedName>
</protein>
<evidence type="ECO:0000313" key="7">
    <source>
        <dbReference type="Proteomes" id="UP000006334"/>
    </source>
</evidence>
<keyword evidence="4 5" id="KW-0472">Membrane</keyword>
<keyword evidence="3 5" id="KW-1133">Transmembrane helix</keyword>
<evidence type="ECO:0000256" key="5">
    <source>
        <dbReference type="SAM" id="Phobius"/>
    </source>
</evidence>
<dbReference type="Proteomes" id="UP000006334">
    <property type="component" value="Unassembled WGS sequence"/>
</dbReference>
<dbReference type="InterPro" id="IPR023352">
    <property type="entry name" value="MAPEG-like_dom_sf"/>
</dbReference>
<evidence type="ECO:0000256" key="4">
    <source>
        <dbReference type="ARBA" id="ARBA00023136"/>
    </source>
</evidence>
<accession>K6YAA0</accession>
<dbReference type="RefSeq" id="WP_008843410.1">
    <property type="nucleotide sequence ID" value="NZ_BAEN01000022.1"/>
</dbReference>
<dbReference type="OrthoDB" id="343936at2"/>
<evidence type="ECO:0000313" key="6">
    <source>
        <dbReference type="EMBL" id="GAC13593.1"/>
    </source>
</evidence>